<sequence length="423" mass="47949">MSEDILDNFKALQKCSLEEEEEEEEEDIVIEDAGDDEGDDDDDDEEEEEEEPTTLGFVEKPKNRWSLLRHLFPSKAGGVPAWLDPVNLPSGRLCKCDFCDEPLHFVMQVYAPISDKDLTFHRTIFVFMCRSMSCLLKDQHGQWQRQPDKALRSVKVFRCQLPRSNPFYSSEPPRYNGTDKPSGDGVAAALCDWCGTWKGDKVCSNCRKARYCSEKHQTRHWRCGHKVACQKMILSSSDSIPCKITSTSADLPKDARDTLWPEFEIINEDESEYDLEETTDTNKANSLVLAGRVDDTINSMMDTFEGDGDKKSWASFQVRISKAPDQVLRYSRGARAKPLWPMSGGRPSKADIPKCCYCGGPRIFEFQILPQLLYYFGVKNDVDSLDWATLVVYTCEASCEASVAYKEESVWIQLSSSSPSMPC</sequence>
<feature type="region of interest" description="Disordered" evidence="5">
    <location>
        <begin position="12"/>
        <end position="56"/>
    </location>
</feature>
<gene>
    <name evidence="7" type="ORF">RJ641_007885</name>
</gene>
<name>A0AAN8V9U4_9MAGN</name>
<dbReference type="AlphaFoldDB" id="A0AAN8V9U4"/>
<dbReference type="PANTHER" id="PTHR12298">
    <property type="entry name" value="PCDC2 PROGRAMMED CELL DEATH PROTEIN 2 -RELATED"/>
    <property type="match status" value="1"/>
</dbReference>
<evidence type="ECO:0000256" key="5">
    <source>
        <dbReference type="SAM" id="MobiDB-lite"/>
    </source>
</evidence>
<accession>A0AAN8V9U4</accession>
<dbReference type="Pfam" id="PF04194">
    <property type="entry name" value="PDCD2_C"/>
    <property type="match status" value="1"/>
</dbReference>
<evidence type="ECO:0000256" key="4">
    <source>
        <dbReference type="PROSITE-ProRule" id="PRU00134"/>
    </source>
</evidence>
<evidence type="ECO:0000313" key="7">
    <source>
        <dbReference type="EMBL" id="KAK6926166.1"/>
    </source>
</evidence>
<dbReference type="PANTHER" id="PTHR12298:SF4">
    <property type="entry name" value="PROGRAMMED CELL DEATH PROTEIN 2"/>
    <property type="match status" value="1"/>
</dbReference>
<feature type="compositionally biased region" description="Acidic residues" evidence="5">
    <location>
        <begin position="18"/>
        <end position="52"/>
    </location>
</feature>
<dbReference type="InterPro" id="IPR002893">
    <property type="entry name" value="Znf_MYND"/>
</dbReference>
<evidence type="ECO:0000313" key="8">
    <source>
        <dbReference type="Proteomes" id="UP001370490"/>
    </source>
</evidence>
<feature type="domain" description="MYND-type" evidence="6">
    <location>
        <begin position="191"/>
        <end position="229"/>
    </location>
</feature>
<dbReference type="SUPFAM" id="SSF144232">
    <property type="entry name" value="HIT/MYND zinc finger-like"/>
    <property type="match status" value="1"/>
</dbReference>
<dbReference type="GO" id="GO:0008270">
    <property type="term" value="F:zinc ion binding"/>
    <property type="evidence" value="ECO:0007669"/>
    <property type="project" value="UniProtKB-KW"/>
</dbReference>
<keyword evidence="1" id="KW-0479">Metal-binding</keyword>
<dbReference type="Proteomes" id="UP001370490">
    <property type="component" value="Unassembled WGS sequence"/>
</dbReference>
<reference evidence="7 8" key="1">
    <citation type="submission" date="2023-12" db="EMBL/GenBank/DDBJ databases">
        <title>A high-quality genome assembly for Dillenia turbinata (Dilleniales).</title>
        <authorList>
            <person name="Chanderbali A."/>
        </authorList>
    </citation>
    <scope>NUCLEOTIDE SEQUENCE [LARGE SCALE GENOMIC DNA]</scope>
    <source>
        <strain evidence="7">LSX21</strain>
        <tissue evidence="7">Leaf</tissue>
    </source>
</reference>
<keyword evidence="3" id="KW-0862">Zinc</keyword>
<dbReference type="Gene3D" id="6.10.140.2220">
    <property type="match status" value="1"/>
</dbReference>
<dbReference type="Pfam" id="PF01753">
    <property type="entry name" value="zf-MYND"/>
    <property type="match status" value="1"/>
</dbReference>
<dbReference type="PROSITE" id="PS50865">
    <property type="entry name" value="ZF_MYND_2"/>
    <property type="match status" value="1"/>
</dbReference>
<evidence type="ECO:0000256" key="2">
    <source>
        <dbReference type="ARBA" id="ARBA00022771"/>
    </source>
</evidence>
<dbReference type="PROSITE" id="PS01360">
    <property type="entry name" value="ZF_MYND_1"/>
    <property type="match status" value="1"/>
</dbReference>
<organism evidence="7 8">
    <name type="scientific">Dillenia turbinata</name>
    <dbReference type="NCBI Taxonomy" id="194707"/>
    <lineage>
        <taxon>Eukaryota</taxon>
        <taxon>Viridiplantae</taxon>
        <taxon>Streptophyta</taxon>
        <taxon>Embryophyta</taxon>
        <taxon>Tracheophyta</taxon>
        <taxon>Spermatophyta</taxon>
        <taxon>Magnoliopsida</taxon>
        <taxon>eudicotyledons</taxon>
        <taxon>Gunneridae</taxon>
        <taxon>Pentapetalae</taxon>
        <taxon>Dilleniales</taxon>
        <taxon>Dilleniaceae</taxon>
        <taxon>Dillenia</taxon>
    </lineage>
</organism>
<keyword evidence="8" id="KW-1185">Reference proteome</keyword>
<protein>
    <submittedName>
        <fullName evidence="7">Programmed cell death protein 2, C-terminal</fullName>
    </submittedName>
</protein>
<dbReference type="InterPro" id="IPR007320">
    <property type="entry name" value="PDCD2_C"/>
</dbReference>
<evidence type="ECO:0000256" key="1">
    <source>
        <dbReference type="ARBA" id="ARBA00022723"/>
    </source>
</evidence>
<comment type="caution">
    <text evidence="7">The sequence shown here is derived from an EMBL/GenBank/DDBJ whole genome shotgun (WGS) entry which is preliminary data.</text>
</comment>
<evidence type="ECO:0000259" key="6">
    <source>
        <dbReference type="PROSITE" id="PS50865"/>
    </source>
</evidence>
<dbReference type="GO" id="GO:0005737">
    <property type="term" value="C:cytoplasm"/>
    <property type="evidence" value="ECO:0007669"/>
    <property type="project" value="InterPro"/>
</dbReference>
<proteinExistence type="predicted"/>
<dbReference type="EMBL" id="JBAMMX010000015">
    <property type="protein sequence ID" value="KAK6926166.1"/>
    <property type="molecule type" value="Genomic_DNA"/>
</dbReference>
<evidence type="ECO:0000256" key="3">
    <source>
        <dbReference type="ARBA" id="ARBA00022833"/>
    </source>
</evidence>
<keyword evidence="2 4" id="KW-0863">Zinc-finger</keyword>